<feature type="compositionally biased region" description="Basic and acidic residues" evidence="1">
    <location>
        <begin position="100"/>
        <end position="109"/>
    </location>
</feature>
<sequence length="124" mass="13875">MQSKNGDADSEGPGGEDSLDRLDPHYRDENSPSLEGSEDSGSEDDDADGAHQGRKRRKVSKSASSAYWQIRVKSKEAHNAAQDFAFSCKIIRRKMDIGRGRNRAQDETRWQFLGRHPARPSAPF</sequence>
<evidence type="ECO:0000256" key="1">
    <source>
        <dbReference type="SAM" id="MobiDB-lite"/>
    </source>
</evidence>
<organism evidence="2 3">
    <name type="scientific">Fusarium kuroshium</name>
    <dbReference type="NCBI Taxonomy" id="2010991"/>
    <lineage>
        <taxon>Eukaryota</taxon>
        <taxon>Fungi</taxon>
        <taxon>Dikarya</taxon>
        <taxon>Ascomycota</taxon>
        <taxon>Pezizomycotina</taxon>
        <taxon>Sordariomycetes</taxon>
        <taxon>Hypocreomycetidae</taxon>
        <taxon>Hypocreales</taxon>
        <taxon>Nectriaceae</taxon>
        <taxon>Fusarium</taxon>
        <taxon>Fusarium solani species complex</taxon>
    </lineage>
</organism>
<gene>
    <name evidence="2" type="ORF">CDV36_016557</name>
</gene>
<dbReference type="STRING" id="2010991.A0A3M2QLA7"/>
<evidence type="ECO:0000313" key="3">
    <source>
        <dbReference type="Proteomes" id="UP000277212"/>
    </source>
</evidence>
<feature type="region of interest" description="Disordered" evidence="1">
    <location>
        <begin position="100"/>
        <end position="124"/>
    </location>
</feature>
<dbReference type="EMBL" id="NKUJ01001157">
    <property type="protein sequence ID" value="RMI93443.1"/>
    <property type="molecule type" value="Genomic_DNA"/>
</dbReference>
<feature type="compositionally biased region" description="Basic and acidic residues" evidence="1">
    <location>
        <begin position="18"/>
        <end position="30"/>
    </location>
</feature>
<feature type="region of interest" description="Disordered" evidence="1">
    <location>
        <begin position="1"/>
        <end position="65"/>
    </location>
</feature>
<reference evidence="2 3" key="1">
    <citation type="submission" date="2017-06" db="EMBL/GenBank/DDBJ databases">
        <title>Comparative genomic analysis of Ambrosia Fusariam Clade fungi.</title>
        <authorList>
            <person name="Stajich J.E."/>
            <person name="Carrillo J."/>
            <person name="Kijimoto T."/>
            <person name="Eskalen A."/>
            <person name="O'Donnell K."/>
            <person name="Kasson M."/>
        </authorList>
    </citation>
    <scope>NUCLEOTIDE SEQUENCE [LARGE SCALE GENOMIC DNA]</scope>
    <source>
        <strain evidence="2">UCR3666</strain>
    </source>
</reference>
<dbReference type="AlphaFoldDB" id="A0A3M2QLA7"/>
<name>A0A3M2QLA7_9HYPO</name>
<feature type="compositionally biased region" description="Acidic residues" evidence="1">
    <location>
        <begin position="36"/>
        <end position="47"/>
    </location>
</feature>
<proteinExistence type="predicted"/>
<comment type="caution">
    <text evidence="2">The sequence shown here is derived from an EMBL/GenBank/DDBJ whole genome shotgun (WGS) entry which is preliminary data.</text>
</comment>
<evidence type="ECO:0000313" key="2">
    <source>
        <dbReference type="EMBL" id="RMI93443.1"/>
    </source>
</evidence>
<accession>A0A3M2QLA7</accession>
<protein>
    <submittedName>
        <fullName evidence="2">Uncharacterized protein</fullName>
    </submittedName>
</protein>
<dbReference type="Proteomes" id="UP000277212">
    <property type="component" value="Unassembled WGS sequence"/>
</dbReference>
<keyword evidence="3" id="KW-1185">Reference proteome</keyword>